<sequence>MTDIKQLILREQQAGFCDFSITDDLLLRVEASALGVFRLRIGSESKLDDSKLNVRALARKSLLLARQEITSEFEVNTENKGWRLSHGSTSLLINTQPFSLQFYQDDQVVLSTVSPSALLLDDKQWCLNLALTSNETVYGLGRVSDTLNRRGQEIQSDSQDYLPLSWSAKGWGVFVQSLHKVSHSIGLKKHPNQYGITVEDDVLDVFFYIAPPAEILNQFSATIGRPGQPPLRAMGLWLDQQENQTISEFMSTVEQWEKAGLTVDTLNFAAPSMFSFQSDKLVMDWDEGRVGDVRQFIADYAKGKKHVCVPSFPGIPVDTALFQDLEDRAWLLLDDKGKAYQVATPKGKVGVLDLTYKDAYQYWESRHQQLLEGTDIAVSIAQTIYIPDNVSARQGEEKAFLRQLYSAWLEQSLFEGQAFHKTPSEAFVRRQALSLNSVRSTGLYLQDTIESYTDLENLLQRHLSTQMSGVIAQSHVLNLQATEARLYLRALALSIFSAGFSFVADEAYWPTQFDEKTQQTVKTLLALRYRLIPYVLGIIEDATRTGLPVQRAMALAYPQDTYAHQYHQQFLFGPALLVAPILDSQDSKCIYLPEGDAWWDLNTGVRYEGGQVLEYHCDTSAIPVFGREGHMLCLGPDLKGLEEFNTARVLDEVWLFGMPIHNPVVMRNKIRVMQMQGSSYIKGFEGLRILPSEGLEVKRRGAEVRISRER</sequence>
<dbReference type="InterPro" id="IPR025887">
    <property type="entry name" value="Glyco_hydro_31_N_dom"/>
</dbReference>
<evidence type="ECO:0000313" key="6">
    <source>
        <dbReference type="EMBL" id="NOL52060.1"/>
    </source>
</evidence>
<evidence type="ECO:0000259" key="3">
    <source>
        <dbReference type="Pfam" id="PF01055"/>
    </source>
</evidence>
<name>A0A849P3J0_9BURK</name>
<dbReference type="Pfam" id="PF13802">
    <property type="entry name" value="Gal_mutarotas_2"/>
    <property type="match status" value="1"/>
</dbReference>
<dbReference type="SUPFAM" id="SSF51445">
    <property type="entry name" value="(Trans)glycosidases"/>
    <property type="match status" value="1"/>
</dbReference>
<dbReference type="PANTHER" id="PTHR43863:SF2">
    <property type="entry name" value="MALTASE-GLUCOAMYLASE"/>
    <property type="match status" value="1"/>
</dbReference>
<evidence type="ECO:0000256" key="2">
    <source>
        <dbReference type="RuleBase" id="RU361185"/>
    </source>
</evidence>
<dbReference type="Gene3D" id="2.60.40.1760">
    <property type="entry name" value="glycosyl hydrolase (family 31)"/>
    <property type="match status" value="1"/>
</dbReference>
<dbReference type="AlphaFoldDB" id="A0A849P3J0"/>
<accession>A0A849P3J0</accession>
<dbReference type="InterPro" id="IPR000322">
    <property type="entry name" value="Glyco_hydro_31_TIM"/>
</dbReference>
<dbReference type="InterPro" id="IPR013780">
    <property type="entry name" value="Glyco_hydro_b"/>
</dbReference>
<organism evidence="6 7">
    <name type="scientific">Pelistega suis</name>
    <dbReference type="NCBI Taxonomy" id="1631957"/>
    <lineage>
        <taxon>Bacteria</taxon>
        <taxon>Pseudomonadati</taxon>
        <taxon>Pseudomonadota</taxon>
        <taxon>Betaproteobacteria</taxon>
        <taxon>Burkholderiales</taxon>
        <taxon>Alcaligenaceae</taxon>
        <taxon>Pelistega</taxon>
    </lineage>
</organism>
<protein>
    <recommendedName>
        <fullName evidence="8">Glycosyl hydrolase</fullName>
    </recommendedName>
</protein>
<dbReference type="EMBL" id="JABGBN010000006">
    <property type="protein sequence ID" value="NOL52060.1"/>
    <property type="molecule type" value="Genomic_DNA"/>
</dbReference>
<keyword evidence="7" id="KW-1185">Reference proteome</keyword>
<feature type="domain" description="Glycoside hydrolase family 31 N-terminal" evidence="4">
    <location>
        <begin position="27"/>
        <end position="176"/>
    </location>
</feature>
<dbReference type="Gene3D" id="2.60.40.1180">
    <property type="entry name" value="Golgi alpha-mannosidase II"/>
    <property type="match status" value="1"/>
</dbReference>
<comment type="similarity">
    <text evidence="1 2">Belongs to the glycosyl hydrolase 31 family.</text>
</comment>
<dbReference type="InterPro" id="IPR017853">
    <property type="entry name" value="GH"/>
</dbReference>
<dbReference type="Pfam" id="PF21365">
    <property type="entry name" value="Glyco_hydro_31_3rd"/>
    <property type="match status" value="1"/>
</dbReference>
<dbReference type="SUPFAM" id="SSF74650">
    <property type="entry name" value="Galactose mutarotase-like"/>
    <property type="match status" value="1"/>
</dbReference>
<dbReference type="SUPFAM" id="SSF51011">
    <property type="entry name" value="Glycosyl hydrolase domain"/>
    <property type="match status" value="1"/>
</dbReference>
<dbReference type="Proteomes" id="UP000537862">
    <property type="component" value="Unassembled WGS sequence"/>
</dbReference>
<feature type="domain" description="Glycoside hydrolase family 31 TIM barrel" evidence="3">
    <location>
        <begin position="227"/>
        <end position="535"/>
    </location>
</feature>
<dbReference type="InterPro" id="IPR051816">
    <property type="entry name" value="Glycosyl_Hydrolase_31"/>
</dbReference>
<reference evidence="6 7" key="1">
    <citation type="submission" date="2020-05" db="EMBL/GenBank/DDBJ databases">
        <authorList>
            <person name="Niu N."/>
        </authorList>
    </citation>
    <scope>NUCLEOTIDE SEQUENCE [LARGE SCALE GENOMIC DNA]</scope>
    <source>
        <strain evidence="6 7">3340-03</strain>
    </source>
</reference>
<evidence type="ECO:0000259" key="5">
    <source>
        <dbReference type="Pfam" id="PF21365"/>
    </source>
</evidence>
<dbReference type="Gene3D" id="3.20.20.80">
    <property type="entry name" value="Glycosidases"/>
    <property type="match status" value="1"/>
</dbReference>
<dbReference type="InterPro" id="IPR048395">
    <property type="entry name" value="Glyco_hydro_31_C"/>
</dbReference>
<dbReference type="InterPro" id="IPR011013">
    <property type="entry name" value="Gal_mutarotase_sf_dom"/>
</dbReference>
<dbReference type="GO" id="GO:0030246">
    <property type="term" value="F:carbohydrate binding"/>
    <property type="evidence" value="ECO:0007669"/>
    <property type="project" value="InterPro"/>
</dbReference>
<gene>
    <name evidence="6" type="ORF">HKX39_07780</name>
</gene>
<dbReference type="Pfam" id="PF01055">
    <property type="entry name" value="Glyco_hydro_31_2nd"/>
    <property type="match status" value="1"/>
</dbReference>
<feature type="domain" description="Glycosyl hydrolase family 31 C-terminal" evidence="5">
    <location>
        <begin position="546"/>
        <end position="632"/>
    </location>
</feature>
<evidence type="ECO:0008006" key="8">
    <source>
        <dbReference type="Google" id="ProtNLM"/>
    </source>
</evidence>
<evidence type="ECO:0000259" key="4">
    <source>
        <dbReference type="Pfam" id="PF13802"/>
    </source>
</evidence>
<dbReference type="PANTHER" id="PTHR43863">
    <property type="entry name" value="HYDROLASE, PUTATIVE (AFU_ORTHOLOGUE AFUA_1G03140)-RELATED"/>
    <property type="match status" value="1"/>
</dbReference>
<dbReference type="GO" id="GO:0005975">
    <property type="term" value="P:carbohydrate metabolic process"/>
    <property type="evidence" value="ECO:0007669"/>
    <property type="project" value="InterPro"/>
</dbReference>
<dbReference type="CDD" id="cd14752">
    <property type="entry name" value="GH31_N"/>
    <property type="match status" value="1"/>
</dbReference>
<evidence type="ECO:0000313" key="7">
    <source>
        <dbReference type="Proteomes" id="UP000537862"/>
    </source>
</evidence>
<keyword evidence="2" id="KW-0326">Glycosidase</keyword>
<evidence type="ECO:0000256" key="1">
    <source>
        <dbReference type="ARBA" id="ARBA00007806"/>
    </source>
</evidence>
<keyword evidence="2" id="KW-0378">Hydrolase</keyword>
<dbReference type="RefSeq" id="WP_171680757.1">
    <property type="nucleotide sequence ID" value="NZ_JABGBN010000006.1"/>
</dbReference>
<proteinExistence type="inferred from homology"/>
<comment type="caution">
    <text evidence="6">The sequence shown here is derived from an EMBL/GenBank/DDBJ whole genome shotgun (WGS) entry which is preliminary data.</text>
</comment>
<dbReference type="GO" id="GO:0004553">
    <property type="term" value="F:hydrolase activity, hydrolyzing O-glycosyl compounds"/>
    <property type="evidence" value="ECO:0007669"/>
    <property type="project" value="InterPro"/>
</dbReference>